<gene>
    <name evidence="3" type="ORF">FOY91_16765</name>
</gene>
<evidence type="ECO:0000259" key="2">
    <source>
        <dbReference type="Pfam" id="PF13592"/>
    </source>
</evidence>
<dbReference type="Pfam" id="PF13551">
    <property type="entry name" value="HTH_29"/>
    <property type="match status" value="1"/>
</dbReference>
<evidence type="ECO:0000256" key="1">
    <source>
        <dbReference type="SAM" id="MobiDB-lite"/>
    </source>
</evidence>
<keyword evidence="4" id="KW-1185">Reference proteome</keyword>
<feature type="region of interest" description="Disordered" evidence="1">
    <location>
        <begin position="208"/>
        <end position="230"/>
    </location>
</feature>
<dbReference type="Pfam" id="PF13592">
    <property type="entry name" value="HTH_33"/>
    <property type="match status" value="1"/>
</dbReference>
<protein>
    <submittedName>
        <fullName evidence="3">Helix-turn-helix domain-containing protein</fullName>
    </submittedName>
</protein>
<dbReference type="AlphaFoldDB" id="A0A558QWK5"/>
<accession>A0A558QWK5</accession>
<feature type="region of interest" description="Disordered" evidence="1">
    <location>
        <begin position="149"/>
        <end position="170"/>
    </location>
</feature>
<evidence type="ECO:0000313" key="4">
    <source>
        <dbReference type="Proteomes" id="UP000318681"/>
    </source>
</evidence>
<comment type="caution">
    <text evidence="3">The sequence shown here is derived from an EMBL/GenBank/DDBJ whole genome shotgun (WGS) entry which is preliminary data.</text>
</comment>
<dbReference type="OrthoDB" id="2375382at2"/>
<dbReference type="EMBL" id="VNIM01000087">
    <property type="protein sequence ID" value="TVV71447.1"/>
    <property type="molecule type" value="Genomic_DNA"/>
</dbReference>
<proteinExistence type="predicted"/>
<sequence>MAAAVRLRADFDGPGLRKLARASRDAKQGRRLLALAAIYEGKTRSEAARFGGVTLQIVRDWVVRFNAEGPAGLLDRKPPGCRPMLDAAQRRALAQIVEAGPIPAAHGVVRWRLIDLAQWVWDEFALSISKQTLSRELRALGYRKLSARPHHQAQDGDAIPAFKKTSPPSWQRSARASRATVVCHVHADPSDQASCVIAARLRSRPPDGTRQWLLPVGRQGDYTGPTSSQF</sequence>
<evidence type="ECO:0000313" key="3">
    <source>
        <dbReference type="EMBL" id="TVV71447.1"/>
    </source>
</evidence>
<feature type="domain" description="Winged helix-turn helix" evidence="2">
    <location>
        <begin position="108"/>
        <end position="166"/>
    </location>
</feature>
<dbReference type="InterPro" id="IPR025959">
    <property type="entry name" value="Winged_HTH_dom"/>
</dbReference>
<dbReference type="SUPFAM" id="SSF46689">
    <property type="entry name" value="Homeodomain-like"/>
    <property type="match status" value="1"/>
</dbReference>
<dbReference type="RefSeq" id="WP_145154444.1">
    <property type="nucleotide sequence ID" value="NZ_VNIM01000087.1"/>
</dbReference>
<dbReference type="InterPro" id="IPR009057">
    <property type="entry name" value="Homeodomain-like_sf"/>
</dbReference>
<reference evidence="3 4" key="1">
    <citation type="submission" date="2019-07" db="EMBL/GenBank/DDBJ databases">
        <title>Sphingomonas solaris sp. nov., isolated from a solar panel from Boston, Massachusetts.</title>
        <authorList>
            <person name="Tanner K."/>
            <person name="Pascual J."/>
            <person name="Mancuso C."/>
            <person name="Pereto J."/>
            <person name="Khalil A."/>
            <person name="Vilanova C."/>
        </authorList>
    </citation>
    <scope>NUCLEOTIDE SEQUENCE [LARGE SCALE GENOMIC DNA]</scope>
    <source>
        <strain evidence="3 4">R4DWN</strain>
    </source>
</reference>
<dbReference type="Proteomes" id="UP000318681">
    <property type="component" value="Unassembled WGS sequence"/>
</dbReference>
<organism evidence="3 4">
    <name type="scientific">Alterirhizorhabdus solaris</name>
    <dbReference type="NCBI Taxonomy" id="2529389"/>
    <lineage>
        <taxon>Bacteria</taxon>
        <taxon>Pseudomonadati</taxon>
        <taxon>Pseudomonadota</taxon>
        <taxon>Alphaproteobacteria</taxon>
        <taxon>Sphingomonadales</taxon>
        <taxon>Rhizorhabdaceae</taxon>
        <taxon>Alterirhizorhabdus</taxon>
    </lineage>
</organism>
<name>A0A558QWK5_9SPHN</name>